<gene>
    <name evidence="2" type="ORF">BJY16_007465</name>
</gene>
<keyword evidence="3" id="KW-1185">Reference proteome</keyword>
<feature type="region of interest" description="Disordered" evidence="1">
    <location>
        <begin position="118"/>
        <end position="147"/>
    </location>
</feature>
<dbReference type="Proteomes" id="UP000546162">
    <property type="component" value="Unassembled WGS sequence"/>
</dbReference>
<name>A0A7W7H4T5_9ACTN</name>
<dbReference type="AlphaFoldDB" id="A0A7W7H4T5"/>
<dbReference type="EMBL" id="JACHNB010000001">
    <property type="protein sequence ID" value="MBB4744006.1"/>
    <property type="molecule type" value="Genomic_DNA"/>
</dbReference>
<comment type="caution">
    <text evidence="2">The sequence shown here is derived from an EMBL/GenBank/DDBJ whole genome shotgun (WGS) entry which is preliminary data.</text>
</comment>
<proteinExistence type="predicted"/>
<organism evidence="2 3">
    <name type="scientific">Actinoplanes octamycinicus</name>
    <dbReference type="NCBI Taxonomy" id="135948"/>
    <lineage>
        <taxon>Bacteria</taxon>
        <taxon>Bacillati</taxon>
        <taxon>Actinomycetota</taxon>
        <taxon>Actinomycetes</taxon>
        <taxon>Micromonosporales</taxon>
        <taxon>Micromonosporaceae</taxon>
        <taxon>Actinoplanes</taxon>
    </lineage>
</organism>
<protein>
    <submittedName>
        <fullName evidence="2">Uncharacterized protein</fullName>
    </submittedName>
</protein>
<sequence length="147" mass="15752">MREGAWACVSGMPQFGALAAAEAGIPLELALVPEPGPDWPTIVATLIDGVDLVAIRPPGPISPTVASRLAARARQRGTVLLPIGEWPDADVTLRRVSARWEGLGNGQGRLRRPITEVQADGRGQAGNRTMPRPAGSKPPRLRRRQCW</sequence>
<dbReference type="RefSeq" id="WP_185044227.1">
    <property type="nucleotide sequence ID" value="NZ_BAABFG010000005.1"/>
</dbReference>
<evidence type="ECO:0000313" key="2">
    <source>
        <dbReference type="EMBL" id="MBB4744006.1"/>
    </source>
</evidence>
<accession>A0A7W7H4T5</accession>
<evidence type="ECO:0000256" key="1">
    <source>
        <dbReference type="SAM" id="MobiDB-lite"/>
    </source>
</evidence>
<evidence type="ECO:0000313" key="3">
    <source>
        <dbReference type="Proteomes" id="UP000546162"/>
    </source>
</evidence>
<reference evidence="2 3" key="1">
    <citation type="submission" date="2020-08" db="EMBL/GenBank/DDBJ databases">
        <title>Sequencing the genomes of 1000 actinobacteria strains.</title>
        <authorList>
            <person name="Klenk H.-P."/>
        </authorList>
    </citation>
    <scope>NUCLEOTIDE SEQUENCE [LARGE SCALE GENOMIC DNA]</scope>
    <source>
        <strain evidence="2 3">DSM 45809</strain>
    </source>
</reference>